<evidence type="ECO:0000313" key="4">
    <source>
        <dbReference type="EMBL" id="MFC6761379.1"/>
    </source>
</evidence>
<proteinExistence type="predicted"/>
<dbReference type="EMBL" id="JBHSWG010000003">
    <property type="protein sequence ID" value="MFC6761379.1"/>
    <property type="molecule type" value="Genomic_DNA"/>
</dbReference>
<name>A0ABW2B6Y7_9RHOB</name>
<dbReference type="SUPFAM" id="SSF53067">
    <property type="entry name" value="Actin-like ATPase domain"/>
    <property type="match status" value="1"/>
</dbReference>
<sequence>MVWMDHRALDQAERINATGHRVLDYVGGRISPEMETPKLLWLKENRPEVYDAAWQFMDLTDYLTWRATGDLARSVCTVTCKWTYMGHEDRWDADFFQTIGLDDLADAAFVVSAPTSFRPTRPLRAA</sequence>
<dbReference type="GO" id="GO:0016301">
    <property type="term" value="F:kinase activity"/>
    <property type="evidence" value="ECO:0007669"/>
    <property type="project" value="UniProtKB-KW"/>
</dbReference>
<keyword evidence="1" id="KW-0808">Transferase</keyword>
<dbReference type="Pfam" id="PF00370">
    <property type="entry name" value="FGGY_N"/>
    <property type="match status" value="1"/>
</dbReference>
<protein>
    <submittedName>
        <fullName evidence="4">FGGY family carbohydrate kinase</fullName>
    </submittedName>
</protein>
<organism evidence="4 5">
    <name type="scientific">Sulfitobacter porphyrae</name>
    <dbReference type="NCBI Taxonomy" id="1246864"/>
    <lineage>
        <taxon>Bacteria</taxon>
        <taxon>Pseudomonadati</taxon>
        <taxon>Pseudomonadota</taxon>
        <taxon>Alphaproteobacteria</taxon>
        <taxon>Rhodobacterales</taxon>
        <taxon>Roseobacteraceae</taxon>
        <taxon>Sulfitobacter</taxon>
    </lineage>
</organism>
<comment type="caution">
    <text evidence="4">The sequence shown here is derived from an EMBL/GenBank/DDBJ whole genome shotgun (WGS) entry which is preliminary data.</text>
</comment>
<dbReference type="PANTHER" id="PTHR43435:SF4">
    <property type="entry name" value="FGGY CARBOHYDRATE KINASE DOMAIN-CONTAINING PROTEIN"/>
    <property type="match status" value="1"/>
</dbReference>
<evidence type="ECO:0000256" key="1">
    <source>
        <dbReference type="ARBA" id="ARBA00022679"/>
    </source>
</evidence>
<evidence type="ECO:0000313" key="5">
    <source>
        <dbReference type="Proteomes" id="UP001596353"/>
    </source>
</evidence>
<dbReference type="InterPro" id="IPR018484">
    <property type="entry name" value="FGGY_N"/>
</dbReference>
<dbReference type="PANTHER" id="PTHR43435">
    <property type="entry name" value="RIBULOKINASE"/>
    <property type="match status" value="1"/>
</dbReference>
<reference evidence="5" key="1">
    <citation type="journal article" date="2019" name="Int. J. Syst. Evol. Microbiol.">
        <title>The Global Catalogue of Microorganisms (GCM) 10K type strain sequencing project: providing services to taxonomists for standard genome sequencing and annotation.</title>
        <authorList>
            <consortium name="The Broad Institute Genomics Platform"/>
            <consortium name="The Broad Institute Genome Sequencing Center for Infectious Disease"/>
            <person name="Wu L."/>
            <person name="Ma J."/>
        </authorList>
    </citation>
    <scope>NUCLEOTIDE SEQUENCE [LARGE SCALE GENOMIC DNA]</scope>
    <source>
        <strain evidence="5">CCUG 66188</strain>
    </source>
</reference>
<evidence type="ECO:0000256" key="2">
    <source>
        <dbReference type="ARBA" id="ARBA00022777"/>
    </source>
</evidence>
<dbReference type="Proteomes" id="UP001596353">
    <property type="component" value="Unassembled WGS sequence"/>
</dbReference>
<keyword evidence="5" id="KW-1185">Reference proteome</keyword>
<gene>
    <name evidence="4" type="ORF">ACFQFQ_21120</name>
</gene>
<dbReference type="Gene3D" id="3.30.420.40">
    <property type="match status" value="1"/>
</dbReference>
<accession>A0ABW2B6Y7</accession>
<feature type="domain" description="Carbohydrate kinase FGGY N-terminal" evidence="3">
    <location>
        <begin position="2"/>
        <end position="102"/>
    </location>
</feature>
<evidence type="ECO:0000259" key="3">
    <source>
        <dbReference type="Pfam" id="PF00370"/>
    </source>
</evidence>
<dbReference type="InterPro" id="IPR043129">
    <property type="entry name" value="ATPase_NBD"/>
</dbReference>
<keyword evidence="2 4" id="KW-0418">Kinase</keyword>